<dbReference type="InterPro" id="IPR002213">
    <property type="entry name" value="UDP_glucos_trans"/>
</dbReference>
<evidence type="ECO:0000256" key="2">
    <source>
        <dbReference type="ARBA" id="ARBA00022676"/>
    </source>
</evidence>
<dbReference type="PANTHER" id="PTHR48043">
    <property type="entry name" value="EG:EG0003.4 PROTEIN-RELATED"/>
    <property type="match status" value="1"/>
</dbReference>
<keyword evidence="6" id="KW-0732">Signal</keyword>
<keyword evidence="5" id="KW-1133">Transmembrane helix</keyword>
<evidence type="ECO:0000313" key="7">
    <source>
        <dbReference type="EMBL" id="KNC32417.1"/>
    </source>
</evidence>
<keyword evidence="5" id="KW-0812">Transmembrane</keyword>
<evidence type="ECO:0000256" key="1">
    <source>
        <dbReference type="ARBA" id="ARBA00009995"/>
    </source>
</evidence>
<dbReference type="PROSITE" id="PS00375">
    <property type="entry name" value="UDPGT"/>
    <property type="match status" value="1"/>
</dbReference>
<feature type="chain" id="PRO_5005536440" evidence="6">
    <location>
        <begin position="17"/>
        <end position="550"/>
    </location>
</feature>
<dbReference type="Pfam" id="PF00201">
    <property type="entry name" value="UDPGT"/>
    <property type="match status" value="1"/>
</dbReference>
<name>A0A0L0CJN9_LUCCU</name>
<feature type="transmembrane region" description="Helical" evidence="5">
    <location>
        <begin position="501"/>
        <end position="521"/>
    </location>
</feature>
<dbReference type="OrthoDB" id="5835829at2759"/>
<keyword evidence="2 4" id="KW-0328">Glycosyltransferase</keyword>
<accession>A0A0L0CJN9</accession>
<dbReference type="SUPFAM" id="SSF53756">
    <property type="entry name" value="UDP-Glycosyltransferase/glycogen phosphorylase"/>
    <property type="match status" value="1"/>
</dbReference>
<dbReference type="FunFam" id="3.40.50.2000:FF:000050">
    <property type="entry name" value="UDP-glucuronosyltransferase"/>
    <property type="match status" value="1"/>
</dbReference>
<dbReference type="STRING" id="7375.A0A0L0CJN9"/>
<dbReference type="GO" id="GO:0008194">
    <property type="term" value="F:UDP-glycosyltransferase activity"/>
    <property type="evidence" value="ECO:0007669"/>
    <property type="project" value="InterPro"/>
</dbReference>
<keyword evidence="3 4" id="KW-0808">Transferase</keyword>
<dbReference type="Gene3D" id="3.40.50.2000">
    <property type="entry name" value="Glycogen Phosphorylase B"/>
    <property type="match status" value="2"/>
</dbReference>
<gene>
    <name evidence="7" type="ORF">FF38_04979</name>
</gene>
<dbReference type="EMBL" id="JRES01000310">
    <property type="protein sequence ID" value="KNC32417.1"/>
    <property type="molecule type" value="Genomic_DNA"/>
</dbReference>
<dbReference type="PANTHER" id="PTHR48043:SF27">
    <property type="entry name" value="UDP-GLUCURONOSYLTRANSFERASE"/>
    <property type="match status" value="1"/>
</dbReference>
<reference evidence="7 8" key="1">
    <citation type="journal article" date="2015" name="Nat. Commun.">
        <title>Lucilia cuprina genome unlocks parasitic fly biology to underpin future interventions.</title>
        <authorList>
            <person name="Anstead C.A."/>
            <person name="Korhonen P.K."/>
            <person name="Young N.D."/>
            <person name="Hall R.S."/>
            <person name="Jex A.R."/>
            <person name="Murali S.C."/>
            <person name="Hughes D.S."/>
            <person name="Lee S.F."/>
            <person name="Perry T."/>
            <person name="Stroehlein A.J."/>
            <person name="Ansell B.R."/>
            <person name="Breugelmans B."/>
            <person name="Hofmann A."/>
            <person name="Qu J."/>
            <person name="Dugan S."/>
            <person name="Lee S.L."/>
            <person name="Chao H."/>
            <person name="Dinh H."/>
            <person name="Han Y."/>
            <person name="Doddapaneni H.V."/>
            <person name="Worley K.C."/>
            <person name="Muzny D.M."/>
            <person name="Ioannidis P."/>
            <person name="Waterhouse R.M."/>
            <person name="Zdobnov E.M."/>
            <person name="James P.J."/>
            <person name="Bagnall N.H."/>
            <person name="Kotze A.C."/>
            <person name="Gibbs R.A."/>
            <person name="Richards S."/>
            <person name="Batterham P."/>
            <person name="Gasser R.B."/>
        </authorList>
    </citation>
    <scope>NUCLEOTIDE SEQUENCE [LARGE SCALE GENOMIC DNA]</scope>
    <source>
        <strain evidence="7 8">LS</strain>
        <tissue evidence="7">Full body</tissue>
    </source>
</reference>
<evidence type="ECO:0000256" key="5">
    <source>
        <dbReference type="SAM" id="Phobius"/>
    </source>
</evidence>
<feature type="signal peptide" evidence="6">
    <location>
        <begin position="1"/>
        <end position="16"/>
    </location>
</feature>
<evidence type="ECO:0000313" key="8">
    <source>
        <dbReference type="Proteomes" id="UP000037069"/>
    </source>
</evidence>
<dbReference type="OMA" id="PWDAMRY"/>
<comment type="similarity">
    <text evidence="1 4">Belongs to the UDP-glycosyltransferase family.</text>
</comment>
<dbReference type="InterPro" id="IPR035595">
    <property type="entry name" value="UDP_glycos_trans_CS"/>
</dbReference>
<dbReference type="InterPro" id="IPR050271">
    <property type="entry name" value="UDP-glycosyltransferase"/>
</dbReference>
<evidence type="ECO:0000256" key="6">
    <source>
        <dbReference type="SAM" id="SignalP"/>
    </source>
</evidence>
<proteinExistence type="inferred from homology"/>
<evidence type="ECO:0000256" key="4">
    <source>
        <dbReference type="RuleBase" id="RU003718"/>
    </source>
</evidence>
<evidence type="ECO:0000256" key="3">
    <source>
        <dbReference type="ARBA" id="ARBA00022679"/>
    </source>
</evidence>
<keyword evidence="8" id="KW-1185">Reference proteome</keyword>
<dbReference type="Proteomes" id="UP000037069">
    <property type="component" value="Unassembled WGS sequence"/>
</dbReference>
<protein>
    <submittedName>
        <fullName evidence="7">Uncharacterized protein</fullName>
    </submittedName>
</protein>
<organism evidence="7 8">
    <name type="scientific">Lucilia cuprina</name>
    <name type="common">Green bottle fly</name>
    <name type="synonym">Australian sheep blowfly</name>
    <dbReference type="NCBI Taxonomy" id="7375"/>
    <lineage>
        <taxon>Eukaryota</taxon>
        <taxon>Metazoa</taxon>
        <taxon>Ecdysozoa</taxon>
        <taxon>Arthropoda</taxon>
        <taxon>Hexapoda</taxon>
        <taxon>Insecta</taxon>
        <taxon>Pterygota</taxon>
        <taxon>Neoptera</taxon>
        <taxon>Endopterygota</taxon>
        <taxon>Diptera</taxon>
        <taxon>Brachycera</taxon>
        <taxon>Muscomorpha</taxon>
        <taxon>Oestroidea</taxon>
        <taxon>Calliphoridae</taxon>
        <taxon>Luciliinae</taxon>
        <taxon>Lucilia</taxon>
    </lineage>
</organism>
<dbReference type="CDD" id="cd03784">
    <property type="entry name" value="GT1_Gtf-like"/>
    <property type="match status" value="1"/>
</dbReference>
<keyword evidence="5" id="KW-0472">Membrane</keyword>
<comment type="caution">
    <text evidence="7">The sequence shown here is derived from an EMBL/GenBank/DDBJ whole genome shotgun (WGS) entry which is preliminary data.</text>
</comment>
<sequence length="550" mass="62342">MNFIFVILIALKLSHAENILMITMGGTKSHKIPFWELANGLIKRGHHITFVSGFPADFHMVGLKEMTPKSLVNYIKNFTDWDLVGARLDNKAPIPAWKALRYPAESCNSLLEPDAETGVAVTDELLTQKFHLAIVDGAFPECALGIVHRLSLPFMFINTVGFYTGSLAIAGNPIAYAVTPHVFTALTQTMDLWQRVQNYVTHILADLLHMYYTNQVHDVLIAHFGSSVPHPFTIAHNVSFILQNGHAIVTNPRPLYPNVAEIACMHCRPAVKLSHELEEFFETAPAGVIFFSMGSSVKPANMPEKFRNLLLKVFARLSQYHIVWKWDEHSSTKTRTMEAPTILSMRNTTKSTHIITDIPKNVYLSGWLPQQDILGQRKLKAFITHGGLLSMYEAIYHGVPMVMLPVFCDHDVNAAKAEQDGYAIRLSLEIITADKLYHAILAIINNDKYKREINEKRQLLLDQMNTPLDTAVFWTEYVLRHQDTTHLLSPVRNMSILKVCILFFSYNCVGFMYVLGIFIILKKILHYAFATTANTQTVSERLKRKFIKQC</sequence>
<dbReference type="AlphaFoldDB" id="A0A0L0CJN9"/>